<evidence type="ECO:0000313" key="2">
    <source>
        <dbReference type="EMBL" id="TGY87763.1"/>
    </source>
</evidence>
<dbReference type="PROSITE" id="PS51257">
    <property type="entry name" value="PROKAR_LIPOPROTEIN"/>
    <property type="match status" value="1"/>
</dbReference>
<feature type="region of interest" description="Disordered" evidence="1">
    <location>
        <begin position="26"/>
        <end position="60"/>
    </location>
</feature>
<protein>
    <submittedName>
        <fullName evidence="2">Uncharacterized protein</fullName>
    </submittedName>
</protein>
<name>A0A4S2GXI1_9PROT</name>
<organism evidence="2 3">
    <name type="scientific">Marinicauda algicola</name>
    <dbReference type="NCBI Taxonomy" id="2029849"/>
    <lineage>
        <taxon>Bacteria</taxon>
        <taxon>Pseudomonadati</taxon>
        <taxon>Pseudomonadota</taxon>
        <taxon>Alphaproteobacteria</taxon>
        <taxon>Maricaulales</taxon>
        <taxon>Maricaulaceae</taxon>
        <taxon>Marinicauda</taxon>
    </lineage>
</organism>
<evidence type="ECO:0000313" key="3">
    <source>
        <dbReference type="Proteomes" id="UP000308054"/>
    </source>
</evidence>
<reference evidence="2 3" key="1">
    <citation type="journal article" date="2017" name="Int. J. Syst. Evol. Microbiol.">
        <title>Marinicauda algicola sp. nov., isolated from a marine red alga Rhodosorus marinus.</title>
        <authorList>
            <person name="Jeong S.E."/>
            <person name="Jeon S.H."/>
            <person name="Chun B.H."/>
            <person name="Kim D.W."/>
            <person name="Jeon C.O."/>
        </authorList>
    </citation>
    <scope>NUCLEOTIDE SEQUENCE [LARGE SCALE GENOMIC DNA]</scope>
    <source>
        <strain evidence="2 3">JCM 31718</strain>
    </source>
</reference>
<dbReference type="Proteomes" id="UP000308054">
    <property type="component" value="Unassembled WGS sequence"/>
</dbReference>
<evidence type="ECO:0000256" key="1">
    <source>
        <dbReference type="SAM" id="MobiDB-lite"/>
    </source>
</evidence>
<comment type="caution">
    <text evidence="2">The sequence shown here is derived from an EMBL/GenBank/DDBJ whole genome shotgun (WGS) entry which is preliminary data.</text>
</comment>
<sequence>MGIRKTPRFLAGVSAIAMLGAAGCGEQTVDTGGSQPEAVDEGQPDVLPETTGEVEQEGPQAVDYRMAGEGEGEGGAPSGGEMGIDPVAAANDPVIYLTALEVMRAHYIAGLDALEAGERSAGAEMFSHPISEIYVDLEPVIVERGVDSFMDALTQASVAPYQGASDEEIEARVDAVLEAIDRAEAAAPQAEDMSAVRARVLADLVERAALQYEFAAAEDAPEGAFLDGYGFAETAQRWAERHLEAIAADHAGFADAARDALGVLATAYPGPVSPDDLALPVADVLAANEPVQQTVSGL</sequence>
<dbReference type="RefSeq" id="WP_135996557.1">
    <property type="nucleotide sequence ID" value="NZ_CP071057.1"/>
</dbReference>
<accession>A0A4S2GXI1</accession>
<proteinExistence type="predicted"/>
<keyword evidence="3" id="KW-1185">Reference proteome</keyword>
<dbReference type="OrthoDB" id="7410028at2"/>
<dbReference type="AlphaFoldDB" id="A0A4S2GXI1"/>
<dbReference type="EMBL" id="SRXW01000004">
    <property type="protein sequence ID" value="TGY87763.1"/>
    <property type="molecule type" value="Genomic_DNA"/>
</dbReference>
<gene>
    <name evidence="2" type="ORF">E5163_12595</name>
</gene>